<dbReference type="GO" id="GO:0016757">
    <property type="term" value="F:glycosyltransferase activity"/>
    <property type="evidence" value="ECO:0007669"/>
    <property type="project" value="UniProtKB-KW"/>
</dbReference>
<reference evidence="4" key="1">
    <citation type="journal article" date="2019" name="Int. J. Syst. Evol. Microbiol.">
        <title>The Global Catalogue of Microorganisms (GCM) 10K type strain sequencing project: providing services to taxonomists for standard genome sequencing and annotation.</title>
        <authorList>
            <consortium name="The Broad Institute Genomics Platform"/>
            <consortium name="The Broad Institute Genome Sequencing Center for Infectious Disease"/>
            <person name="Wu L."/>
            <person name="Ma J."/>
        </authorList>
    </citation>
    <scope>NUCLEOTIDE SEQUENCE [LARGE SCALE GENOMIC DNA]</scope>
    <source>
        <strain evidence="4">CCM 320</strain>
    </source>
</reference>
<keyword evidence="1 3" id="KW-0808">Transferase</keyword>
<evidence type="ECO:0000313" key="3">
    <source>
        <dbReference type="EMBL" id="MFC3210919.1"/>
    </source>
</evidence>
<evidence type="ECO:0000313" key="4">
    <source>
        <dbReference type="Proteomes" id="UP001595625"/>
    </source>
</evidence>
<accession>A0ABV7KP17</accession>
<dbReference type="Pfam" id="PF00534">
    <property type="entry name" value="Glycos_transf_1"/>
    <property type="match status" value="1"/>
</dbReference>
<gene>
    <name evidence="3" type="ORF">ACFOEJ_07555</name>
</gene>
<protein>
    <submittedName>
        <fullName evidence="3">Glycosyltransferase</fullName>
        <ecNumber evidence="3">2.4.-.-</ecNumber>
    </submittedName>
</protein>
<dbReference type="SUPFAM" id="SSF53756">
    <property type="entry name" value="UDP-Glycosyltransferase/glycogen phosphorylase"/>
    <property type="match status" value="1"/>
</dbReference>
<dbReference type="Gene3D" id="3.40.50.2000">
    <property type="entry name" value="Glycogen Phosphorylase B"/>
    <property type="match status" value="2"/>
</dbReference>
<keyword evidence="3" id="KW-0328">Glycosyltransferase</keyword>
<keyword evidence="4" id="KW-1185">Reference proteome</keyword>
<dbReference type="InterPro" id="IPR001296">
    <property type="entry name" value="Glyco_trans_1"/>
</dbReference>
<dbReference type="PANTHER" id="PTHR46401:SF2">
    <property type="entry name" value="GLYCOSYLTRANSFERASE WBBK-RELATED"/>
    <property type="match status" value="1"/>
</dbReference>
<comment type="caution">
    <text evidence="3">The sequence shown here is derived from an EMBL/GenBank/DDBJ whole genome shotgun (WGS) entry which is preliminary data.</text>
</comment>
<sequence>MKVLIVCSGDWLERWASFIEAIGEKDSVELTVATTKGNSFTMDRIQKLNDVGIKTVMFKSIPGKWTGFEASTVYGKGIGNLIRSGFDAVHFIAEASYIGTYQFLRSIRKLAPETVTTIRAAQNVVKHFPYPFKKIEEYSYQQFDAIIPLFKDQEEVLRQKGYLGKTYFIGNGFDHHLFRPSETAVRNEPYHFGFVGYFEHYKGIYTLLNALKILENENFKLTMIAKGNEKEQFLQQAEKMNIQDKIHVHDLIPQTRLPEFLNQIDALILPSEEAYYLRKNKLKFMPKFKPHLVKEQFGRVLVEAMACRKVVIGSTCGGIPQVIGDAGLIFRQKNPKELAAKMKLLIDDEQLNEILQAKAFEKANTDYTWDKIASKYVGVWEELIQKRG</sequence>
<proteinExistence type="predicted"/>
<feature type="domain" description="Glycosyl transferase family 1" evidence="2">
    <location>
        <begin position="184"/>
        <end position="359"/>
    </location>
</feature>
<organism evidence="3 4">
    <name type="scientific">Planomicrobium okeanokoites</name>
    <name type="common">Planococcus okeanokoites</name>
    <name type="synonym">Flavobacterium okeanokoites</name>
    <dbReference type="NCBI Taxonomy" id="244"/>
    <lineage>
        <taxon>Bacteria</taxon>
        <taxon>Bacillati</taxon>
        <taxon>Bacillota</taxon>
        <taxon>Bacilli</taxon>
        <taxon>Bacillales</taxon>
        <taxon>Caryophanaceae</taxon>
        <taxon>Planomicrobium</taxon>
    </lineage>
</organism>
<dbReference type="PANTHER" id="PTHR46401">
    <property type="entry name" value="GLYCOSYLTRANSFERASE WBBK-RELATED"/>
    <property type="match status" value="1"/>
</dbReference>
<evidence type="ECO:0000256" key="1">
    <source>
        <dbReference type="ARBA" id="ARBA00022679"/>
    </source>
</evidence>
<dbReference type="EMBL" id="JBHRUJ010000014">
    <property type="protein sequence ID" value="MFC3210919.1"/>
    <property type="molecule type" value="Genomic_DNA"/>
</dbReference>
<dbReference type="EC" id="2.4.-.-" evidence="3"/>
<dbReference type="RefSeq" id="WP_117314141.1">
    <property type="nucleotide sequence ID" value="NZ_JBHRUJ010000014.1"/>
</dbReference>
<name>A0ABV7KP17_PLAOK</name>
<dbReference type="Proteomes" id="UP001595625">
    <property type="component" value="Unassembled WGS sequence"/>
</dbReference>
<evidence type="ECO:0000259" key="2">
    <source>
        <dbReference type="Pfam" id="PF00534"/>
    </source>
</evidence>